<evidence type="ECO:0000256" key="2">
    <source>
        <dbReference type="SAM" id="Phobius"/>
    </source>
</evidence>
<name>A0A3T1CZT3_9BACL</name>
<keyword evidence="4" id="KW-1185">Reference proteome</keyword>
<sequence length="56" mass="6157">MQTYNDIQETPASDDAKPPDPQIETNTVSGTFFKALFYVGISSIILLAVYCLVTTK</sequence>
<proteinExistence type="predicted"/>
<protein>
    <submittedName>
        <fullName evidence="3">Uncharacterized protein</fullName>
    </submittedName>
</protein>
<keyword evidence="2" id="KW-1133">Transmembrane helix</keyword>
<dbReference type="RefSeq" id="WP_157993941.1">
    <property type="nucleotide sequence ID" value="NZ_AP019400.1"/>
</dbReference>
<keyword evidence="2" id="KW-0472">Membrane</keyword>
<evidence type="ECO:0000313" key="3">
    <source>
        <dbReference type="EMBL" id="BBI31377.1"/>
    </source>
</evidence>
<reference evidence="3 4" key="1">
    <citation type="submission" date="2019-01" db="EMBL/GenBank/DDBJ databases">
        <title>Complete genome sequence of Cohnella hallensis HS21 isolated from Korean fir (Abies koreana) rhizospheric soil.</title>
        <authorList>
            <person name="Jiang L."/>
            <person name="Kang S.W."/>
            <person name="Kim S."/>
            <person name="Jung J."/>
            <person name="Kim C.Y."/>
            <person name="Kim D.H."/>
            <person name="Kim S.W."/>
            <person name="Lee J."/>
        </authorList>
    </citation>
    <scope>NUCLEOTIDE SEQUENCE [LARGE SCALE GENOMIC DNA]</scope>
    <source>
        <strain evidence="3 4">HS21</strain>
    </source>
</reference>
<feature type="compositionally biased region" description="Polar residues" evidence="1">
    <location>
        <begin position="1"/>
        <end position="11"/>
    </location>
</feature>
<keyword evidence="2" id="KW-0812">Transmembrane</keyword>
<evidence type="ECO:0000313" key="4">
    <source>
        <dbReference type="Proteomes" id="UP000289856"/>
    </source>
</evidence>
<gene>
    <name evidence="3" type="ORF">KCTCHS21_07760</name>
</gene>
<organism evidence="3 4">
    <name type="scientific">Cohnella abietis</name>
    <dbReference type="NCBI Taxonomy" id="2507935"/>
    <lineage>
        <taxon>Bacteria</taxon>
        <taxon>Bacillati</taxon>
        <taxon>Bacillota</taxon>
        <taxon>Bacilli</taxon>
        <taxon>Bacillales</taxon>
        <taxon>Paenibacillaceae</taxon>
        <taxon>Cohnella</taxon>
    </lineage>
</organism>
<accession>A0A3T1CZT3</accession>
<feature type="transmembrane region" description="Helical" evidence="2">
    <location>
        <begin position="35"/>
        <end position="53"/>
    </location>
</feature>
<dbReference type="Proteomes" id="UP000289856">
    <property type="component" value="Chromosome"/>
</dbReference>
<dbReference type="AlphaFoldDB" id="A0A3T1CZT3"/>
<dbReference type="EMBL" id="AP019400">
    <property type="protein sequence ID" value="BBI31377.1"/>
    <property type="molecule type" value="Genomic_DNA"/>
</dbReference>
<dbReference type="KEGG" id="cohn:KCTCHS21_07760"/>
<evidence type="ECO:0000256" key="1">
    <source>
        <dbReference type="SAM" id="MobiDB-lite"/>
    </source>
</evidence>
<feature type="region of interest" description="Disordered" evidence="1">
    <location>
        <begin position="1"/>
        <end position="22"/>
    </location>
</feature>